<dbReference type="PANTHER" id="PTHR48100:SF15">
    <property type="entry name" value="SEDOHEPTULOSE 1,7-BISPHOSPHATASE"/>
    <property type="match status" value="1"/>
</dbReference>
<gene>
    <name evidence="1" type="ORF">CspeluHIS016_0205850</name>
</gene>
<name>A0AAD3TRP5_9TREE</name>
<dbReference type="PANTHER" id="PTHR48100">
    <property type="entry name" value="BROAD-SPECIFICITY PHOSPHATASE YOR283W-RELATED"/>
    <property type="match status" value="1"/>
</dbReference>
<dbReference type="SMART" id="SM00855">
    <property type="entry name" value="PGAM"/>
    <property type="match status" value="1"/>
</dbReference>
<dbReference type="SUPFAM" id="SSF53254">
    <property type="entry name" value="Phosphoglycerate mutase-like"/>
    <property type="match status" value="1"/>
</dbReference>
<sequence>MGNGERRRRMPRVYLIRHGETEWSINGRHTGTTDIPLTKNGEEMVTSRLLFDNNMPSECSWSTEPDIAEWDYGAYEGLLTKDIRKERPGWDIWRDGCPPGNGTPGESPDQMTERVDRVIARIRALHNKAECASDDEVDYSDVILFSHGHFTRSFIARWCQLPIQAGYNFSSDAGGLAMLGYQHMSLKEPSLLGLNWYTEYQMKTVR</sequence>
<comment type="caution">
    <text evidence="1">The sequence shown here is derived from an EMBL/GenBank/DDBJ whole genome shotgun (WGS) entry which is preliminary data.</text>
</comment>
<dbReference type="InterPro" id="IPR013078">
    <property type="entry name" value="His_Pase_superF_clade-1"/>
</dbReference>
<dbReference type="Proteomes" id="UP001222932">
    <property type="component" value="Unassembled WGS sequence"/>
</dbReference>
<reference evidence="1" key="1">
    <citation type="journal article" date="2023" name="BMC Genomics">
        <title>Chromosome-level genome assemblies of Cutaneotrichosporon spp. (Trichosporonales, Basidiomycota) reveal imbalanced evolution between nucleotide sequences and chromosome synteny.</title>
        <authorList>
            <person name="Kobayashi Y."/>
            <person name="Kayamori A."/>
            <person name="Aoki K."/>
            <person name="Shiwa Y."/>
            <person name="Matsutani M."/>
            <person name="Fujita N."/>
            <person name="Sugita T."/>
            <person name="Iwasaki W."/>
            <person name="Tanaka N."/>
            <person name="Takashima M."/>
        </authorList>
    </citation>
    <scope>NUCLEOTIDE SEQUENCE</scope>
    <source>
        <strain evidence="1">HIS016</strain>
    </source>
</reference>
<dbReference type="Gene3D" id="3.40.50.1240">
    <property type="entry name" value="Phosphoglycerate mutase-like"/>
    <property type="match status" value="2"/>
</dbReference>
<evidence type="ECO:0008006" key="3">
    <source>
        <dbReference type="Google" id="ProtNLM"/>
    </source>
</evidence>
<dbReference type="AlphaFoldDB" id="A0AAD3TRP5"/>
<accession>A0AAD3TRP5</accession>
<reference evidence="1" key="2">
    <citation type="submission" date="2023-06" db="EMBL/GenBank/DDBJ databases">
        <authorList>
            <person name="Kobayashi Y."/>
            <person name="Kayamori A."/>
            <person name="Aoki K."/>
            <person name="Shiwa Y."/>
            <person name="Fujita N."/>
            <person name="Sugita T."/>
            <person name="Iwasaki W."/>
            <person name="Tanaka N."/>
            <person name="Takashima M."/>
        </authorList>
    </citation>
    <scope>NUCLEOTIDE SEQUENCE</scope>
    <source>
        <strain evidence="1">HIS016</strain>
    </source>
</reference>
<dbReference type="InterPro" id="IPR050275">
    <property type="entry name" value="PGM_Phosphatase"/>
</dbReference>
<organism evidence="1 2">
    <name type="scientific">Cutaneotrichosporon spelunceum</name>
    <dbReference type="NCBI Taxonomy" id="1672016"/>
    <lineage>
        <taxon>Eukaryota</taxon>
        <taxon>Fungi</taxon>
        <taxon>Dikarya</taxon>
        <taxon>Basidiomycota</taxon>
        <taxon>Agaricomycotina</taxon>
        <taxon>Tremellomycetes</taxon>
        <taxon>Trichosporonales</taxon>
        <taxon>Trichosporonaceae</taxon>
        <taxon>Cutaneotrichosporon</taxon>
    </lineage>
</organism>
<proteinExistence type="predicted"/>
<evidence type="ECO:0000313" key="2">
    <source>
        <dbReference type="Proteomes" id="UP001222932"/>
    </source>
</evidence>
<dbReference type="Pfam" id="PF00300">
    <property type="entry name" value="His_Phos_1"/>
    <property type="match status" value="2"/>
</dbReference>
<evidence type="ECO:0000313" key="1">
    <source>
        <dbReference type="EMBL" id="GMK55529.1"/>
    </source>
</evidence>
<keyword evidence="2" id="KW-1185">Reference proteome</keyword>
<dbReference type="GO" id="GO:0050278">
    <property type="term" value="F:sedoheptulose-bisphosphatase activity"/>
    <property type="evidence" value="ECO:0007669"/>
    <property type="project" value="TreeGrafter"/>
</dbReference>
<dbReference type="EMBL" id="BTCM01000002">
    <property type="protein sequence ID" value="GMK55529.1"/>
    <property type="molecule type" value="Genomic_DNA"/>
</dbReference>
<dbReference type="InterPro" id="IPR029033">
    <property type="entry name" value="His_PPase_superfam"/>
</dbReference>
<protein>
    <recommendedName>
        <fullName evidence="3">Phosphoglycerate mutase-like protein</fullName>
    </recommendedName>
</protein>
<dbReference type="GO" id="GO:0046390">
    <property type="term" value="P:ribose phosphate biosynthetic process"/>
    <property type="evidence" value="ECO:0007669"/>
    <property type="project" value="TreeGrafter"/>
</dbReference>
<dbReference type="CDD" id="cd07067">
    <property type="entry name" value="HP_PGM_like"/>
    <property type="match status" value="1"/>
</dbReference>